<evidence type="ECO:0000313" key="1">
    <source>
        <dbReference type="Proteomes" id="UP000887577"/>
    </source>
</evidence>
<protein>
    <submittedName>
        <fullName evidence="2">Uncharacterized protein</fullName>
    </submittedName>
</protein>
<name>A0A914YY27_9BILA</name>
<dbReference type="AlphaFoldDB" id="A0A914YY27"/>
<dbReference type="WBParaSite" id="PSU_v2.g5404.t1">
    <property type="protein sequence ID" value="PSU_v2.g5404.t1"/>
    <property type="gene ID" value="PSU_v2.g5404"/>
</dbReference>
<keyword evidence="1" id="KW-1185">Reference proteome</keyword>
<sequence>MADKAAAVSTASTLVQNDPRDRGYKEAQLQFKVFAEGVGEDKYAHVIAKIRELNLSLDEQVVSYLGPFVRDDNQEEDPLFLELNIEDSKIQIVNPKRKNPLRIHLGDIKIEDGEERKL</sequence>
<reference evidence="2" key="1">
    <citation type="submission" date="2022-11" db="UniProtKB">
        <authorList>
            <consortium name="WormBaseParasite"/>
        </authorList>
    </citation>
    <scope>IDENTIFICATION</scope>
</reference>
<organism evidence="1 2">
    <name type="scientific">Panagrolaimus superbus</name>
    <dbReference type="NCBI Taxonomy" id="310955"/>
    <lineage>
        <taxon>Eukaryota</taxon>
        <taxon>Metazoa</taxon>
        <taxon>Ecdysozoa</taxon>
        <taxon>Nematoda</taxon>
        <taxon>Chromadorea</taxon>
        <taxon>Rhabditida</taxon>
        <taxon>Tylenchina</taxon>
        <taxon>Panagrolaimomorpha</taxon>
        <taxon>Panagrolaimoidea</taxon>
        <taxon>Panagrolaimidae</taxon>
        <taxon>Panagrolaimus</taxon>
    </lineage>
</organism>
<dbReference type="Proteomes" id="UP000887577">
    <property type="component" value="Unplaced"/>
</dbReference>
<accession>A0A914YY27</accession>
<proteinExistence type="predicted"/>
<evidence type="ECO:0000313" key="2">
    <source>
        <dbReference type="WBParaSite" id="PSU_v2.g5404.t1"/>
    </source>
</evidence>